<gene>
    <name evidence="2" type="ORF">F4553_005732</name>
</gene>
<dbReference type="InterPro" id="IPR000182">
    <property type="entry name" value="GNAT_dom"/>
</dbReference>
<dbReference type="GO" id="GO:0016747">
    <property type="term" value="F:acyltransferase activity, transferring groups other than amino-acyl groups"/>
    <property type="evidence" value="ECO:0007669"/>
    <property type="project" value="InterPro"/>
</dbReference>
<protein>
    <submittedName>
        <fullName evidence="2">GNAT superfamily N-acetyltransferase</fullName>
    </submittedName>
</protein>
<comment type="caution">
    <text evidence="2">The sequence shown here is derived from an EMBL/GenBank/DDBJ whole genome shotgun (WGS) entry which is preliminary data.</text>
</comment>
<dbReference type="Gene3D" id="3.40.630.30">
    <property type="match status" value="1"/>
</dbReference>
<dbReference type="SUPFAM" id="SSF55729">
    <property type="entry name" value="Acyl-CoA N-acyltransferases (Nat)"/>
    <property type="match status" value="1"/>
</dbReference>
<reference evidence="2 3" key="1">
    <citation type="submission" date="2020-08" db="EMBL/GenBank/DDBJ databases">
        <title>Sequencing the genomes of 1000 actinobacteria strains.</title>
        <authorList>
            <person name="Klenk H.-P."/>
        </authorList>
    </citation>
    <scope>NUCLEOTIDE SEQUENCE [LARGE SCALE GENOMIC DNA]</scope>
    <source>
        <strain evidence="2 3">DSM 45362</strain>
    </source>
</reference>
<dbReference type="InterPro" id="IPR016181">
    <property type="entry name" value="Acyl_CoA_acyltransferase"/>
</dbReference>
<accession>A0A841BXT2</accession>
<keyword evidence="3" id="KW-1185">Reference proteome</keyword>
<name>A0A841BXT2_9ACTN</name>
<evidence type="ECO:0000313" key="3">
    <source>
        <dbReference type="Proteomes" id="UP000587527"/>
    </source>
</evidence>
<dbReference type="EMBL" id="JACHMN010000003">
    <property type="protein sequence ID" value="MBB5872298.1"/>
    <property type="molecule type" value="Genomic_DNA"/>
</dbReference>
<dbReference type="RefSeq" id="WP_184841769.1">
    <property type="nucleotide sequence ID" value="NZ_JACHMN010000003.1"/>
</dbReference>
<dbReference type="AlphaFoldDB" id="A0A841BXT2"/>
<sequence length="193" mass="21045">MAVGFVRPARPDDAGEIARIQVATWRVAYRRLLPRQVLDGLEEPLLAERWLEAITAPPSKAHRVLIAVDQTGDEKMEAPDQSYVVGFLASGPADENALAPDEDHTALGEDVAAITEMLVEPRWGRRGHGSRLLAASVDLWRESGLRMGVAWSFEADSATTKFLTSAGWAPDGATRALDVEDMLVPQLRLHAAL</sequence>
<feature type="domain" description="N-acetyltransferase" evidence="1">
    <location>
        <begin position="79"/>
        <end position="163"/>
    </location>
</feature>
<organism evidence="2 3">
    <name type="scientific">Allocatelliglobosispora scoriae</name>
    <dbReference type="NCBI Taxonomy" id="643052"/>
    <lineage>
        <taxon>Bacteria</taxon>
        <taxon>Bacillati</taxon>
        <taxon>Actinomycetota</taxon>
        <taxon>Actinomycetes</taxon>
        <taxon>Micromonosporales</taxon>
        <taxon>Micromonosporaceae</taxon>
        <taxon>Allocatelliglobosispora</taxon>
    </lineage>
</organism>
<proteinExistence type="predicted"/>
<evidence type="ECO:0000313" key="2">
    <source>
        <dbReference type="EMBL" id="MBB5872298.1"/>
    </source>
</evidence>
<keyword evidence="2" id="KW-0808">Transferase</keyword>
<dbReference type="Proteomes" id="UP000587527">
    <property type="component" value="Unassembled WGS sequence"/>
</dbReference>
<dbReference type="Pfam" id="PF00583">
    <property type="entry name" value="Acetyltransf_1"/>
    <property type="match status" value="1"/>
</dbReference>
<evidence type="ECO:0000259" key="1">
    <source>
        <dbReference type="Pfam" id="PF00583"/>
    </source>
</evidence>